<dbReference type="RefSeq" id="WP_341469354.1">
    <property type="nucleotide sequence ID" value="NZ_CP128399.1"/>
</dbReference>
<sequence>MLILRLKGSKDNFKDFITQYTEEEKGLVSLGQVVAREAHRGQGEWAYQQALAGVPLDQLLACIAA</sequence>
<dbReference type="AlphaFoldDB" id="A0A8T7LU74"/>
<organism evidence="1 3">
    <name type="scientific">Candidatus Chlorohelix allophototropha</name>
    <dbReference type="NCBI Taxonomy" id="3003348"/>
    <lineage>
        <taxon>Bacteria</taxon>
        <taxon>Bacillati</taxon>
        <taxon>Chloroflexota</taxon>
        <taxon>Chloroflexia</taxon>
        <taxon>Candidatus Chloroheliales</taxon>
        <taxon>Candidatus Chloroheliaceae</taxon>
        <taxon>Candidatus Chlorohelix</taxon>
    </lineage>
</organism>
<evidence type="ECO:0000313" key="1">
    <source>
        <dbReference type="EMBL" id="NWJ45588.1"/>
    </source>
</evidence>
<reference evidence="2" key="2">
    <citation type="journal article" date="2024" name="Nature">
        <title>Anoxygenic phototroph of the Chloroflexota uses a type I reaction centre.</title>
        <authorList>
            <person name="Tsuji J.M."/>
            <person name="Shaw N.A."/>
            <person name="Nagashima S."/>
            <person name="Venkiteswaran J.J."/>
            <person name="Schiff S.L."/>
            <person name="Watanabe T."/>
            <person name="Fukui M."/>
            <person name="Hanada S."/>
            <person name="Tank M."/>
            <person name="Neufeld J.D."/>
        </authorList>
    </citation>
    <scope>NUCLEOTIDE SEQUENCE</scope>
    <source>
        <strain evidence="2">L227-S17</strain>
    </source>
</reference>
<dbReference type="EMBL" id="CP128399">
    <property type="protein sequence ID" value="WJW67461.1"/>
    <property type="molecule type" value="Genomic_DNA"/>
</dbReference>
<evidence type="ECO:0000313" key="3">
    <source>
        <dbReference type="Proteomes" id="UP000521676"/>
    </source>
</evidence>
<keyword evidence="4" id="KW-1185">Reference proteome</keyword>
<evidence type="ECO:0000313" key="4">
    <source>
        <dbReference type="Proteomes" id="UP001431572"/>
    </source>
</evidence>
<dbReference type="Proteomes" id="UP000521676">
    <property type="component" value="Unassembled WGS sequence"/>
</dbReference>
<protein>
    <submittedName>
        <fullName evidence="1">Uncharacterized protein</fullName>
    </submittedName>
</protein>
<evidence type="ECO:0000313" key="2">
    <source>
        <dbReference type="EMBL" id="WJW67461.1"/>
    </source>
</evidence>
<proteinExistence type="predicted"/>
<name>A0A8T7LU74_9CHLR</name>
<dbReference type="EMBL" id="JACATZ010000001">
    <property type="protein sequence ID" value="NWJ45588.1"/>
    <property type="molecule type" value="Genomic_DNA"/>
</dbReference>
<dbReference type="Proteomes" id="UP001431572">
    <property type="component" value="Chromosome 1"/>
</dbReference>
<gene>
    <name evidence="1" type="ORF">HXX08_06895</name>
    <name evidence="2" type="ORF">OZ401_000727</name>
</gene>
<reference evidence="1 3" key="1">
    <citation type="submission" date="2020-06" db="EMBL/GenBank/DDBJ databases">
        <title>Anoxygenic phototrophic Chloroflexota member uses a Type I reaction center.</title>
        <authorList>
            <person name="Tsuji J.M."/>
            <person name="Shaw N.A."/>
            <person name="Nagashima S."/>
            <person name="Venkiteswaran J."/>
            <person name="Schiff S.L."/>
            <person name="Hanada S."/>
            <person name="Tank M."/>
            <person name="Neufeld J.D."/>
        </authorList>
    </citation>
    <scope>NUCLEOTIDE SEQUENCE [LARGE SCALE GENOMIC DNA]</scope>
    <source>
        <strain evidence="1">L227-S17</strain>
    </source>
</reference>
<accession>A0A8T7LU74</accession>